<evidence type="ECO:0000256" key="5">
    <source>
        <dbReference type="ARBA" id="ARBA00023315"/>
    </source>
</evidence>
<evidence type="ECO:0000256" key="1">
    <source>
        <dbReference type="ARBA" id="ARBA00010982"/>
    </source>
</evidence>
<proteinExistence type="inferred from homology"/>
<dbReference type="InterPro" id="IPR020617">
    <property type="entry name" value="Thiolase_C"/>
</dbReference>
<dbReference type="InterPro" id="IPR020615">
    <property type="entry name" value="Thiolase_acyl_enz_int_AS"/>
</dbReference>
<evidence type="ECO:0000259" key="7">
    <source>
        <dbReference type="Pfam" id="PF00108"/>
    </source>
</evidence>
<dbReference type="SUPFAM" id="SSF52833">
    <property type="entry name" value="Thioredoxin-like"/>
    <property type="match status" value="1"/>
</dbReference>
<dbReference type="PROSITE" id="PS00737">
    <property type="entry name" value="THIOLASE_2"/>
    <property type="match status" value="1"/>
</dbReference>
<keyword evidence="5 6" id="KW-0012">Acyltransferase</keyword>
<dbReference type="GO" id="GO:0046872">
    <property type="term" value="F:metal ion binding"/>
    <property type="evidence" value="ECO:0007669"/>
    <property type="project" value="UniProtKB-KW"/>
</dbReference>
<reference evidence="9" key="1">
    <citation type="submission" date="2021-05" db="EMBL/GenBank/DDBJ databases">
        <authorList>
            <person name="Alioto T."/>
            <person name="Alioto T."/>
            <person name="Gomez Garrido J."/>
        </authorList>
    </citation>
    <scope>NUCLEOTIDE SEQUENCE</scope>
</reference>
<dbReference type="PROSITE" id="PS00098">
    <property type="entry name" value="THIOLASE_1"/>
    <property type="match status" value="1"/>
</dbReference>
<dbReference type="PANTHER" id="PTHR18919:SF156">
    <property type="entry name" value="ACETYL-COA ACETYLTRANSFERASE, MITOCHONDRIAL"/>
    <property type="match status" value="1"/>
</dbReference>
<accession>A0A8D8ABY7</accession>
<dbReference type="InterPro" id="IPR020616">
    <property type="entry name" value="Thiolase_N"/>
</dbReference>
<dbReference type="GO" id="GO:0006635">
    <property type="term" value="P:fatty acid beta-oxidation"/>
    <property type="evidence" value="ECO:0007669"/>
    <property type="project" value="TreeGrafter"/>
</dbReference>
<dbReference type="Pfam" id="PF02803">
    <property type="entry name" value="Thiolase_C"/>
    <property type="match status" value="1"/>
</dbReference>
<dbReference type="Pfam" id="PF05768">
    <property type="entry name" value="Glrx-like"/>
    <property type="match status" value="1"/>
</dbReference>
<sequence length="506" mass="54430">MLFKLNKAVLAQGVRRFSTKRQDVVIVAATRTPIGSFQSSLSSLSATQLGAVAVQGAVKQAGIAGGDIQEVYIGNVCAAGLGQAPARQAVIFAGLPKSTICTTVNKVCSSGMKSVMLGAQTLMLGQGDVVLAGGMESMSNVPYYMKRGSTPYGGVQLQDGIVFDGLTDVYNKFHMGNCAENTAKKMGITRQDQDEFAVNSYKKSAAAWAANAFDAELTPVTIPGKRGKPDIVVKEDEEFKRVNFDKFGQLATVFQRENGTVTAGNASTLNDGASAVILMTAEAAEKFKCKPLARIVGFADAETDPIDFPIAPALAIPKLLAQTGVRKEDVAMWEINEAFSVVVVANQRKLDLDPAKVNVHGGAVSIGHPIGMSGARLITHLAHSLKVGQIGCASICNGGGGASSILIEKLANTSPLDPETNRAIPTLTLFTHDQCSLCDDLVEELEAHYAGRYRLEKVDITRKENVRYLRLYRYDIPVLYLNGQFLCMHRLNRGLLERRLEELEEK</sequence>
<dbReference type="Gene3D" id="3.40.47.10">
    <property type="match status" value="1"/>
</dbReference>
<protein>
    <submittedName>
        <fullName evidence="9">Acetyl-CoA acetyltransferase B, mitochondrial</fullName>
    </submittedName>
</protein>
<keyword evidence="4" id="KW-0630">Potassium</keyword>
<dbReference type="EMBL" id="HBUE01023519">
    <property type="protein sequence ID" value="CAG6453605.1"/>
    <property type="molecule type" value="Transcribed_RNA"/>
</dbReference>
<dbReference type="GO" id="GO:0005739">
    <property type="term" value="C:mitochondrion"/>
    <property type="evidence" value="ECO:0007669"/>
    <property type="project" value="TreeGrafter"/>
</dbReference>
<dbReference type="GO" id="GO:0003985">
    <property type="term" value="F:acetyl-CoA C-acetyltransferase activity"/>
    <property type="evidence" value="ECO:0007669"/>
    <property type="project" value="TreeGrafter"/>
</dbReference>
<evidence type="ECO:0000256" key="2">
    <source>
        <dbReference type="ARBA" id="ARBA00022679"/>
    </source>
</evidence>
<dbReference type="InterPro" id="IPR036249">
    <property type="entry name" value="Thioredoxin-like_sf"/>
</dbReference>
<dbReference type="Gene3D" id="3.40.30.10">
    <property type="entry name" value="Glutaredoxin"/>
    <property type="match status" value="1"/>
</dbReference>
<dbReference type="Pfam" id="PF00108">
    <property type="entry name" value="Thiolase_N"/>
    <property type="match status" value="1"/>
</dbReference>
<name>A0A8D8ABY7_CULPI</name>
<evidence type="ECO:0000256" key="3">
    <source>
        <dbReference type="ARBA" id="ARBA00022723"/>
    </source>
</evidence>
<comment type="similarity">
    <text evidence="1 6">Belongs to the thiolase-like superfamily. Thiolase family.</text>
</comment>
<dbReference type="PANTHER" id="PTHR18919">
    <property type="entry name" value="ACETYL-COA C-ACYLTRANSFERASE"/>
    <property type="match status" value="1"/>
</dbReference>
<feature type="domain" description="Thiolase C-terminal" evidence="8">
    <location>
        <begin position="290"/>
        <end position="409"/>
    </location>
</feature>
<feature type="domain" description="Thiolase N-terminal" evidence="7">
    <location>
        <begin position="24"/>
        <end position="281"/>
    </location>
</feature>
<dbReference type="InterPro" id="IPR008554">
    <property type="entry name" value="Glutaredoxin-like"/>
</dbReference>
<dbReference type="SUPFAM" id="SSF53901">
    <property type="entry name" value="Thiolase-like"/>
    <property type="match status" value="2"/>
</dbReference>
<evidence type="ECO:0000313" key="9">
    <source>
        <dbReference type="EMBL" id="CAG6453605.1"/>
    </source>
</evidence>
<evidence type="ECO:0000259" key="8">
    <source>
        <dbReference type="Pfam" id="PF02803"/>
    </source>
</evidence>
<dbReference type="FunFam" id="3.40.47.10:FF:000007">
    <property type="entry name" value="acetyl-CoA acetyltransferase, mitochondrial"/>
    <property type="match status" value="1"/>
</dbReference>
<evidence type="ECO:0000256" key="4">
    <source>
        <dbReference type="ARBA" id="ARBA00022958"/>
    </source>
</evidence>
<keyword evidence="3" id="KW-0479">Metal-binding</keyword>
<dbReference type="InterPro" id="IPR016039">
    <property type="entry name" value="Thiolase-like"/>
</dbReference>
<dbReference type="AlphaFoldDB" id="A0A8D8ABY7"/>
<dbReference type="CDD" id="cd00751">
    <property type="entry name" value="thiolase"/>
    <property type="match status" value="1"/>
</dbReference>
<evidence type="ECO:0000256" key="6">
    <source>
        <dbReference type="RuleBase" id="RU003557"/>
    </source>
</evidence>
<dbReference type="InterPro" id="IPR020613">
    <property type="entry name" value="Thiolase_CS"/>
</dbReference>
<dbReference type="InterPro" id="IPR002155">
    <property type="entry name" value="Thiolase"/>
</dbReference>
<organism evidence="9">
    <name type="scientific">Culex pipiens</name>
    <name type="common">House mosquito</name>
    <dbReference type="NCBI Taxonomy" id="7175"/>
    <lineage>
        <taxon>Eukaryota</taxon>
        <taxon>Metazoa</taxon>
        <taxon>Ecdysozoa</taxon>
        <taxon>Arthropoda</taxon>
        <taxon>Hexapoda</taxon>
        <taxon>Insecta</taxon>
        <taxon>Pterygota</taxon>
        <taxon>Neoptera</taxon>
        <taxon>Endopterygota</taxon>
        <taxon>Diptera</taxon>
        <taxon>Nematocera</taxon>
        <taxon>Culicoidea</taxon>
        <taxon>Culicidae</taxon>
        <taxon>Culicinae</taxon>
        <taxon>Culicini</taxon>
        <taxon>Culex</taxon>
        <taxon>Culex</taxon>
    </lineage>
</organism>
<dbReference type="NCBIfam" id="TIGR01930">
    <property type="entry name" value="AcCoA-C-Actrans"/>
    <property type="match status" value="1"/>
</dbReference>
<keyword evidence="2 6" id="KW-0808">Transferase</keyword>